<feature type="domain" description="Cadherin" evidence="6">
    <location>
        <begin position="11"/>
        <end position="105"/>
    </location>
</feature>
<dbReference type="CDD" id="cd11304">
    <property type="entry name" value="Cadherin_repeat"/>
    <property type="match status" value="1"/>
</dbReference>
<evidence type="ECO:0000256" key="1">
    <source>
        <dbReference type="ARBA" id="ARBA00004370"/>
    </source>
</evidence>
<dbReference type="SUPFAM" id="SSF49313">
    <property type="entry name" value="Cadherin-like"/>
    <property type="match status" value="1"/>
</dbReference>
<dbReference type="PROSITE" id="PS50268">
    <property type="entry name" value="CADHERIN_2"/>
    <property type="match status" value="1"/>
</dbReference>
<dbReference type="PANTHER" id="PTHR24027:SF438">
    <property type="entry name" value="CADHERIN 23"/>
    <property type="match status" value="1"/>
</dbReference>
<keyword evidence="2" id="KW-0677">Repeat</keyword>
<dbReference type="InterPro" id="IPR002126">
    <property type="entry name" value="Cadherin-like_dom"/>
</dbReference>
<dbReference type="InterPro" id="IPR039808">
    <property type="entry name" value="Cadherin"/>
</dbReference>
<evidence type="ECO:0000259" key="6">
    <source>
        <dbReference type="PROSITE" id="PS50268"/>
    </source>
</evidence>
<keyword evidence="3 5" id="KW-0106">Calcium</keyword>
<dbReference type="GO" id="GO:0016477">
    <property type="term" value="P:cell migration"/>
    <property type="evidence" value="ECO:0007669"/>
    <property type="project" value="TreeGrafter"/>
</dbReference>
<dbReference type="GO" id="GO:0005509">
    <property type="term" value="F:calcium ion binding"/>
    <property type="evidence" value="ECO:0007669"/>
    <property type="project" value="UniProtKB-UniRule"/>
</dbReference>
<evidence type="ECO:0000256" key="5">
    <source>
        <dbReference type="PROSITE-ProRule" id="PRU00043"/>
    </source>
</evidence>
<dbReference type="EMBL" id="GEDC01000364">
    <property type="protein sequence ID" value="JAS36934.1"/>
    <property type="molecule type" value="Transcribed_RNA"/>
</dbReference>
<feature type="non-terminal residue" evidence="7">
    <location>
        <position position="105"/>
    </location>
</feature>
<dbReference type="PANTHER" id="PTHR24027">
    <property type="entry name" value="CADHERIN-23"/>
    <property type="match status" value="1"/>
</dbReference>
<dbReference type="InterPro" id="IPR015919">
    <property type="entry name" value="Cadherin-like_sf"/>
</dbReference>
<sequence>MSSTVVLPAFQKQDEKLFLSENSEIGTLITKVSLVEVMNVEYQLIGGGATFSINSDGEIHLASLLDREKTVSYNLVIKASTRTIPVIFTVTELFLQLVDDNDNMP</sequence>
<evidence type="ECO:0000256" key="3">
    <source>
        <dbReference type="ARBA" id="ARBA00022837"/>
    </source>
</evidence>
<accession>A0A1B6EGD4</accession>
<evidence type="ECO:0000256" key="4">
    <source>
        <dbReference type="ARBA" id="ARBA00023136"/>
    </source>
</evidence>
<organism evidence="7">
    <name type="scientific">Clastoptera arizonana</name>
    <name type="common">Arizona spittle bug</name>
    <dbReference type="NCBI Taxonomy" id="38151"/>
    <lineage>
        <taxon>Eukaryota</taxon>
        <taxon>Metazoa</taxon>
        <taxon>Ecdysozoa</taxon>
        <taxon>Arthropoda</taxon>
        <taxon>Hexapoda</taxon>
        <taxon>Insecta</taxon>
        <taxon>Pterygota</taxon>
        <taxon>Neoptera</taxon>
        <taxon>Paraneoptera</taxon>
        <taxon>Hemiptera</taxon>
        <taxon>Auchenorrhyncha</taxon>
        <taxon>Cercopoidea</taxon>
        <taxon>Clastopteridae</taxon>
        <taxon>Clastoptera</taxon>
    </lineage>
</organism>
<dbReference type="GO" id="GO:0007156">
    <property type="term" value="P:homophilic cell adhesion via plasma membrane adhesion molecules"/>
    <property type="evidence" value="ECO:0007669"/>
    <property type="project" value="InterPro"/>
</dbReference>
<protein>
    <recommendedName>
        <fullName evidence="6">Cadherin domain-containing protein</fullName>
    </recommendedName>
</protein>
<name>A0A1B6EGD4_9HEMI</name>
<dbReference type="Pfam" id="PF00028">
    <property type="entry name" value="Cadherin"/>
    <property type="match status" value="1"/>
</dbReference>
<keyword evidence="4" id="KW-0472">Membrane</keyword>
<evidence type="ECO:0000256" key="2">
    <source>
        <dbReference type="ARBA" id="ARBA00022737"/>
    </source>
</evidence>
<dbReference type="Gene3D" id="2.60.40.60">
    <property type="entry name" value="Cadherins"/>
    <property type="match status" value="1"/>
</dbReference>
<comment type="subcellular location">
    <subcellularLocation>
        <location evidence="1">Membrane</location>
    </subcellularLocation>
</comment>
<reference evidence="7" key="1">
    <citation type="submission" date="2015-12" db="EMBL/GenBank/DDBJ databases">
        <title>De novo transcriptome assembly of four potential Pierce s Disease insect vectors from Arizona vineyards.</title>
        <authorList>
            <person name="Tassone E.E."/>
        </authorList>
    </citation>
    <scope>NUCLEOTIDE SEQUENCE</scope>
</reference>
<dbReference type="PRINTS" id="PR00205">
    <property type="entry name" value="CADHERIN"/>
</dbReference>
<dbReference type="GO" id="GO:0016342">
    <property type="term" value="C:catenin complex"/>
    <property type="evidence" value="ECO:0007669"/>
    <property type="project" value="TreeGrafter"/>
</dbReference>
<dbReference type="AlphaFoldDB" id="A0A1B6EGD4"/>
<dbReference type="SMART" id="SM00112">
    <property type="entry name" value="CA"/>
    <property type="match status" value="1"/>
</dbReference>
<proteinExistence type="predicted"/>
<dbReference type="GO" id="GO:0008013">
    <property type="term" value="F:beta-catenin binding"/>
    <property type="evidence" value="ECO:0007669"/>
    <property type="project" value="TreeGrafter"/>
</dbReference>
<gene>
    <name evidence="7" type="ORF">g.45684</name>
</gene>
<dbReference type="GO" id="GO:0045296">
    <property type="term" value="F:cadherin binding"/>
    <property type="evidence" value="ECO:0007669"/>
    <property type="project" value="TreeGrafter"/>
</dbReference>
<evidence type="ECO:0000313" key="7">
    <source>
        <dbReference type="EMBL" id="JAS36934.1"/>
    </source>
</evidence>